<dbReference type="OrthoDB" id="85914at2157"/>
<dbReference type="EnsemblBacteria" id="BAD85853">
    <property type="protein sequence ID" value="BAD85853"/>
    <property type="gene ID" value="TK1664"/>
</dbReference>
<name>Q5JIV5_THEKO</name>
<reference evidence="1 2" key="1">
    <citation type="journal article" date="2005" name="Genome Res.">
        <title>Complete genome sequence of the hyperthermophilic archaeon Thermococcus kodakaraensis KOD1 and comparison with Pyrococcus genomes.</title>
        <authorList>
            <person name="Fukui T."/>
            <person name="Atomi H."/>
            <person name="Kanai T."/>
            <person name="Matsumi R."/>
            <person name="Fujiwara S."/>
            <person name="Imanaka T."/>
        </authorList>
    </citation>
    <scope>NUCLEOTIDE SEQUENCE [LARGE SCALE GENOMIC DNA]</scope>
    <source>
        <strain evidence="2">ATCC BAA-918 / JCM 12380 / KOD1</strain>
    </source>
</reference>
<sequence>MRRGQIFSLDAMLSLVIIIMVVGTVSATSENLKNEITSLVGWYERANIAENMLDVLTRSPGEPEDWEKNIASVIVPGLRSLRGNNLDYSKVMALVEGVKAGNPSLQSALWDLSNGYNFKLMVSMPNQSVQLVYNYTISPVSGAELLTACSVGELGNHSDTPVLINASQCSQGEFDFTHRGVSFGSYYNPYYVCVYGNTKIGDNFKVNISQYLAVNGSLDVGSAGWLSTSAIYVTGDAHIGSSGYATNIKDDSYIGGALDIRSNGHATFGKNLYVYGDTTVRSSGYLTVNESLYSLGSLDVQSNGNVNVSNDLYVGGDATVGNSGKLWVGGNLFVNGNFNGQSSLRVYVGGTAFVNGSLSLPSGNLKVEDELYVNGDFSQNPSTTVDVYGDAFINGDMKVAGTNIFHRDLHVNGDLTIDSGRRLVVYGNLYVDGDLTIDWNSKLIVYGNLYVSGKLTVRGTLIVKGNVYEYYDTQPPIGLESGNPFYVNGWLYAKGDTWYAMNGTGTSQSSYSFDGYRYNLMTGRWKHRDVLIYNNEILLGYYYWDDFWEGWFYQIEFEMMSVNWNFDIQINGTGSLSLPPDKDEAFDFDLPSLLMPPAPEFQYPECRASGEGSSVSINVTSVNVTYEFSPEKSAWVNISMVGGFFVSNENLIEQSMENSTWIQHSERTVRVSYRTYNQSYTVAGNKKVLLYEGMFSWMPLGALNVTVPDSDGNFTLISSFSTGEYVGYTVMVVVRNNSKLYYGLLTLIPKFNYTEAPQDCVVQRTGNSLIVPMKCFVPSSSKMGEGITFSLWVYHNTFPQVKIEDVGNIGAVMQPIYRVAILKLWVWGE</sequence>
<dbReference type="eggNOG" id="arCOG05787">
    <property type="taxonomic scope" value="Archaea"/>
</dbReference>
<dbReference type="InterPro" id="IPR012332">
    <property type="entry name" value="Autotransporter_pectin_lyase_C"/>
</dbReference>
<gene>
    <name evidence="1" type="ordered locus">TK1664</name>
</gene>
<organism evidence="1 2">
    <name type="scientific">Thermococcus kodakarensis (strain ATCC BAA-918 / JCM 12380 / KOD1)</name>
    <name type="common">Pyrococcus kodakaraensis (strain KOD1)</name>
    <dbReference type="NCBI Taxonomy" id="69014"/>
    <lineage>
        <taxon>Archaea</taxon>
        <taxon>Methanobacteriati</taxon>
        <taxon>Methanobacteriota</taxon>
        <taxon>Thermococci</taxon>
        <taxon>Thermococcales</taxon>
        <taxon>Thermococcaceae</taxon>
        <taxon>Thermococcus</taxon>
    </lineage>
</organism>
<protein>
    <submittedName>
        <fullName evidence="1">Uncharacterized protein</fullName>
    </submittedName>
</protein>
<dbReference type="KEGG" id="tko:TK1664"/>
<dbReference type="HOGENOM" id="CLU_341858_0_0_2"/>
<dbReference type="RefSeq" id="WP_011250615.1">
    <property type="nucleotide sequence ID" value="NC_006624.1"/>
</dbReference>
<dbReference type="Gene3D" id="2.160.20.20">
    <property type="match status" value="1"/>
</dbReference>
<dbReference type="Proteomes" id="UP000000536">
    <property type="component" value="Chromosome"/>
</dbReference>
<dbReference type="STRING" id="69014.TK1664"/>
<proteinExistence type="predicted"/>
<dbReference type="GeneID" id="78448191"/>
<dbReference type="PATRIC" id="fig|69014.16.peg.1622"/>
<dbReference type="EMBL" id="AP006878">
    <property type="protein sequence ID" value="BAD85853.1"/>
    <property type="molecule type" value="Genomic_DNA"/>
</dbReference>
<dbReference type="InParanoid" id="Q5JIV5"/>
<evidence type="ECO:0000313" key="2">
    <source>
        <dbReference type="Proteomes" id="UP000000536"/>
    </source>
</evidence>
<evidence type="ECO:0000313" key="1">
    <source>
        <dbReference type="EMBL" id="BAD85853.1"/>
    </source>
</evidence>
<dbReference type="AlphaFoldDB" id="Q5JIV5"/>
<accession>Q5JIV5</accession>
<keyword evidence="2" id="KW-1185">Reference proteome</keyword>
<dbReference type="eggNOG" id="arCOG05788">
    <property type="taxonomic scope" value="Archaea"/>
</dbReference>